<feature type="region of interest" description="Disordered" evidence="1">
    <location>
        <begin position="402"/>
        <end position="425"/>
    </location>
</feature>
<accession>A0A0S4IK58</accession>
<gene>
    <name evidence="2" type="ORF">BSAL_50200</name>
</gene>
<evidence type="ECO:0000313" key="3">
    <source>
        <dbReference type="Proteomes" id="UP000051952"/>
    </source>
</evidence>
<organism evidence="2 3">
    <name type="scientific">Bodo saltans</name>
    <name type="common">Flagellated protozoan</name>
    <dbReference type="NCBI Taxonomy" id="75058"/>
    <lineage>
        <taxon>Eukaryota</taxon>
        <taxon>Discoba</taxon>
        <taxon>Euglenozoa</taxon>
        <taxon>Kinetoplastea</taxon>
        <taxon>Metakinetoplastina</taxon>
        <taxon>Eubodonida</taxon>
        <taxon>Bodonidae</taxon>
        <taxon>Bodo</taxon>
    </lineage>
</organism>
<sequence>MSKDTRSSTLITNGQGSVVRDPFTAPISLTGECTTDNLRIGLLQMFICYSPTQIMQVPKLIAKFKHIGKQALSETQKRFGQLPLPGEVYNVLRTCPRTRLCVYYASHAPEKIAQVDDMLANYRNYEAELWNVLREKYGPETPPHLLFENWEELDRNQNATDQPTRFRSSSSFDLTRSSVFATDGIEGKQMVWHRDPEQQARDFGRSNDLDSSGASDASFAMFSPASFVYPQHVVKRAASIMLREDSSPEKSVNSSDDFGSMFSSPTSPEASASPKRSIDADEVTMILKAANLDIEDLCPAGGRPGQALQPLPEELSPAVHKPQQQVQPLTLNMSMLSSNASFLSPRSARRRQTQVSFVMGQGESSPHHAISGGKSPPSALARQELGPLEVSLPPALAARAPVTIPKVLPDGPKPKSLLADDFDKL</sequence>
<feature type="compositionally biased region" description="Low complexity" evidence="1">
    <location>
        <begin position="263"/>
        <end position="274"/>
    </location>
</feature>
<dbReference type="Proteomes" id="UP000051952">
    <property type="component" value="Unassembled WGS sequence"/>
</dbReference>
<evidence type="ECO:0000256" key="1">
    <source>
        <dbReference type="SAM" id="MobiDB-lite"/>
    </source>
</evidence>
<proteinExistence type="predicted"/>
<dbReference type="EMBL" id="CYKH01000036">
    <property type="protein sequence ID" value="CUE63318.1"/>
    <property type="molecule type" value="Genomic_DNA"/>
</dbReference>
<dbReference type="VEuPathDB" id="TriTrypDB:BSAL_50200"/>
<name>A0A0S4IK58_BODSA</name>
<dbReference type="OrthoDB" id="277199at2759"/>
<evidence type="ECO:0000313" key="2">
    <source>
        <dbReference type="EMBL" id="CUE63318.1"/>
    </source>
</evidence>
<keyword evidence="3" id="KW-1185">Reference proteome</keyword>
<feature type="region of interest" description="Disordered" evidence="1">
    <location>
        <begin position="362"/>
        <end position="386"/>
    </location>
</feature>
<dbReference type="AlphaFoldDB" id="A0A0S4IK58"/>
<protein>
    <submittedName>
        <fullName evidence="2">Uncharacterized protein</fullName>
    </submittedName>
</protein>
<feature type="region of interest" description="Disordered" evidence="1">
    <location>
        <begin position="243"/>
        <end position="277"/>
    </location>
</feature>
<reference evidence="3" key="1">
    <citation type="submission" date="2015-09" db="EMBL/GenBank/DDBJ databases">
        <authorList>
            <consortium name="Pathogen Informatics"/>
        </authorList>
    </citation>
    <scope>NUCLEOTIDE SEQUENCE [LARGE SCALE GENOMIC DNA]</scope>
    <source>
        <strain evidence="3">Lake Konstanz</strain>
    </source>
</reference>